<proteinExistence type="predicted"/>
<evidence type="ECO:0000313" key="2">
    <source>
        <dbReference type="Proteomes" id="UP000580856"/>
    </source>
</evidence>
<evidence type="ECO:0000313" key="1">
    <source>
        <dbReference type="EMBL" id="NJB67848.1"/>
    </source>
</evidence>
<dbReference type="Proteomes" id="UP000580856">
    <property type="component" value="Unassembled WGS sequence"/>
</dbReference>
<name>A0A846QHW5_9BACT</name>
<comment type="caution">
    <text evidence="1">The sequence shown here is derived from an EMBL/GenBank/DDBJ whole genome shotgun (WGS) entry which is preliminary data.</text>
</comment>
<gene>
    <name evidence="1" type="ORF">GGQ74_001488</name>
</gene>
<dbReference type="RefSeq" id="WP_167940865.1">
    <property type="nucleotide sequence ID" value="NZ_JAATJA010000001.1"/>
</dbReference>
<sequence length="66" mass="7699">MRLTILFLVLSIALTVGIDRLTAAPACHDNPAPWGYTRIDTRNCPLYYPREEPWWVEQEKALYHPD</sequence>
<reference evidence="1 2" key="1">
    <citation type="submission" date="2020-03" db="EMBL/GenBank/DDBJ databases">
        <title>Genomic Encyclopedia of Type Strains, Phase IV (KMG-IV): sequencing the most valuable type-strain genomes for metagenomic binning, comparative biology and taxonomic classification.</title>
        <authorList>
            <person name="Goeker M."/>
        </authorList>
    </citation>
    <scope>NUCLEOTIDE SEQUENCE [LARGE SCALE GENOMIC DNA]</scope>
    <source>
        <strain evidence="1 2">DSM 24233</strain>
    </source>
</reference>
<dbReference type="AlphaFoldDB" id="A0A846QHW5"/>
<accession>A0A846QHW5</accession>
<dbReference type="EMBL" id="JAATJA010000001">
    <property type="protein sequence ID" value="NJB67848.1"/>
    <property type="molecule type" value="Genomic_DNA"/>
</dbReference>
<keyword evidence="2" id="KW-1185">Reference proteome</keyword>
<organism evidence="1 2">
    <name type="scientific">Desulfobaculum xiamenense</name>
    <dbReference type="NCBI Taxonomy" id="995050"/>
    <lineage>
        <taxon>Bacteria</taxon>
        <taxon>Pseudomonadati</taxon>
        <taxon>Thermodesulfobacteriota</taxon>
        <taxon>Desulfovibrionia</taxon>
        <taxon>Desulfovibrionales</taxon>
        <taxon>Desulfovibrionaceae</taxon>
        <taxon>Desulfobaculum</taxon>
    </lineage>
</organism>
<protein>
    <submittedName>
        <fullName evidence="1">Uncharacterized protein</fullName>
    </submittedName>
</protein>